<dbReference type="InterPro" id="IPR029369">
    <property type="entry name" value="HDNR"/>
</dbReference>
<protein>
    <recommendedName>
        <fullName evidence="2">Domain of unknown function with conserved HDNR motif domain-containing protein</fullName>
    </recommendedName>
</protein>
<feature type="region of interest" description="Disordered" evidence="1">
    <location>
        <begin position="1"/>
        <end position="30"/>
    </location>
</feature>
<evidence type="ECO:0000256" key="1">
    <source>
        <dbReference type="SAM" id="MobiDB-lite"/>
    </source>
</evidence>
<evidence type="ECO:0000259" key="2">
    <source>
        <dbReference type="Pfam" id="PF15115"/>
    </source>
</evidence>
<dbReference type="AlphaFoldDB" id="A0A6A4W961"/>
<feature type="compositionally biased region" description="Basic and acidic residues" evidence="1">
    <location>
        <begin position="10"/>
        <end position="30"/>
    </location>
</feature>
<sequence length="181" mass="20742">MSKSFACRPPPERDGIWMKDRFYPTPPDDHYQSTAGALFADRTDAAPDRPLPRKFELMETLRSEHLRFPFTMHDNRYQHETLGESLRGTHRKARPCCIRREHSESEPDAFIDTAGRPTSEQRLQTIARETFRVPVDGTAARARRFPHEQRCPFKDGSCEHRPVAQRRCEPASTGPPAAAEA</sequence>
<dbReference type="Proteomes" id="UP000440578">
    <property type="component" value="Unassembled WGS sequence"/>
</dbReference>
<keyword evidence="4" id="KW-1185">Reference proteome</keyword>
<evidence type="ECO:0000313" key="3">
    <source>
        <dbReference type="EMBL" id="KAF0304297.1"/>
    </source>
</evidence>
<feature type="domain" description="Domain of unknown function with conserved HDNR motif" evidence="2">
    <location>
        <begin position="1"/>
        <end position="147"/>
    </location>
</feature>
<dbReference type="EMBL" id="VIIS01000858">
    <property type="protein sequence ID" value="KAF0304297.1"/>
    <property type="molecule type" value="Genomic_DNA"/>
</dbReference>
<gene>
    <name evidence="3" type="ORF">FJT64_002778</name>
</gene>
<comment type="caution">
    <text evidence="3">The sequence shown here is derived from an EMBL/GenBank/DDBJ whole genome shotgun (WGS) entry which is preliminary data.</text>
</comment>
<evidence type="ECO:0000313" key="4">
    <source>
        <dbReference type="Proteomes" id="UP000440578"/>
    </source>
</evidence>
<proteinExistence type="predicted"/>
<name>A0A6A4W961_AMPAM</name>
<dbReference type="Pfam" id="PF15115">
    <property type="entry name" value="HDNR"/>
    <property type="match status" value="1"/>
</dbReference>
<organism evidence="3 4">
    <name type="scientific">Amphibalanus amphitrite</name>
    <name type="common">Striped barnacle</name>
    <name type="synonym">Balanus amphitrite</name>
    <dbReference type="NCBI Taxonomy" id="1232801"/>
    <lineage>
        <taxon>Eukaryota</taxon>
        <taxon>Metazoa</taxon>
        <taxon>Ecdysozoa</taxon>
        <taxon>Arthropoda</taxon>
        <taxon>Crustacea</taxon>
        <taxon>Multicrustacea</taxon>
        <taxon>Cirripedia</taxon>
        <taxon>Thoracica</taxon>
        <taxon>Thoracicalcarea</taxon>
        <taxon>Balanomorpha</taxon>
        <taxon>Balanoidea</taxon>
        <taxon>Balanidae</taxon>
        <taxon>Amphibalaninae</taxon>
        <taxon>Amphibalanus</taxon>
    </lineage>
</organism>
<reference evidence="3 4" key="1">
    <citation type="submission" date="2019-07" db="EMBL/GenBank/DDBJ databases">
        <title>Draft genome assembly of a fouling barnacle, Amphibalanus amphitrite (Darwin, 1854): The first reference genome for Thecostraca.</title>
        <authorList>
            <person name="Kim W."/>
        </authorList>
    </citation>
    <scope>NUCLEOTIDE SEQUENCE [LARGE SCALE GENOMIC DNA]</scope>
    <source>
        <strain evidence="3">SNU_AA5</strain>
        <tissue evidence="3">Soma without cirri and trophi</tissue>
    </source>
</reference>
<accession>A0A6A4W961</accession>